<organism evidence="9 10">
    <name type="scientific">Elaphomyces granulatus</name>
    <dbReference type="NCBI Taxonomy" id="519963"/>
    <lineage>
        <taxon>Eukaryota</taxon>
        <taxon>Fungi</taxon>
        <taxon>Dikarya</taxon>
        <taxon>Ascomycota</taxon>
        <taxon>Pezizomycotina</taxon>
        <taxon>Eurotiomycetes</taxon>
        <taxon>Eurotiomycetidae</taxon>
        <taxon>Eurotiales</taxon>
        <taxon>Elaphomycetaceae</taxon>
        <taxon>Elaphomyces</taxon>
    </lineage>
</organism>
<dbReference type="InterPro" id="IPR013632">
    <property type="entry name" value="Rad51_C"/>
</dbReference>
<dbReference type="Gene3D" id="3.40.50.300">
    <property type="entry name" value="P-loop containing nucleotide triphosphate hydrolases"/>
    <property type="match status" value="1"/>
</dbReference>
<dbReference type="PROSITE" id="PS50162">
    <property type="entry name" value="RECA_2"/>
    <property type="match status" value="1"/>
</dbReference>
<evidence type="ECO:0000256" key="1">
    <source>
        <dbReference type="ARBA" id="ARBA00004123"/>
    </source>
</evidence>
<keyword evidence="6" id="KW-0539">Nucleus</keyword>
<comment type="subcellular location">
    <subcellularLocation>
        <location evidence="1">Nucleus</location>
    </subcellularLocation>
</comment>
<keyword evidence="2" id="KW-0547">Nucleotide-binding</keyword>
<evidence type="ECO:0000256" key="4">
    <source>
        <dbReference type="ARBA" id="ARBA00022840"/>
    </source>
</evidence>
<dbReference type="CDD" id="cd19491">
    <property type="entry name" value="XRCC3"/>
    <property type="match status" value="1"/>
</dbReference>
<accession>A0A232LXZ4</accession>
<name>A0A232LXZ4_9EURO</name>
<dbReference type="InterPro" id="IPR027417">
    <property type="entry name" value="P-loop_NTPase"/>
</dbReference>
<keyword evidence="5" id="KW-0234">DNA repair</keyword>
<dbReference type="PANTHER" id="PTHR22942:SF66">
    <property type="entry name" value="RE19845P"/>
    <property type="match status" value="1"/>
</dbReference>
<dbReference type="GO" id="GO:0042148">
    <property type="term" value="P:DNA strand invasion"/>
    <property type="evidence" value="ECO:0007669"/>
    <property type="project" value="TreeGrafter"/>
</dbReference>
<sequence length="510" mass="55641">MDLLSVLPGFSTKPYTHIIPSLERRQITTVDLITLDALEIAKRARIPPADVRRLCSDVIAVLHLDLGFDQERLGPDTANGDDVGSSSQRQGCLVLRPSTKLDLSRWNMIGTLDSALDALLGGGIPTGYVTEVVGESGSGKTQFLLNLLLTVQLPRPRGLGKRSIYLSTETPLSTARLSQLLEHHPCLSKLPAADLPSLDNILSINTIDLETQDHILNYQLPVAVSRHNVGLVIIDSIAANYRAEYAADNMESISMRSGELTRLGELLRNLAAKEDIAIVVANQVSDRFISSLDEQPHPLTDRESPAVSSLPISRAEGGTTEPIPSSPAILPSPHMEDEFSDGSYLMSHPVRNETLSLSHQQRFFTGWGDSPEHDILSPPKNPALGLVWSTQIACRIALKKEDKHVSSDIVPFSTVGNREAPQREHGKVYPTPAECGRADAPQKTDPENRPTDIAEFPTSIDLPQTRKRIMKLVFAPWAAGTAATAENLASDEVEFEIWKGGIRSLPIGEE</sequence>
<dbReference type="Pfam" id="PF08423">
    <property type="entry name" value="Rad51"/>
    <property type="match status" value="1"/>
</dbReference>
<reference evidence="9 10" key="1">
    <citation type="journal article" date="2015" name="Environ. Microbiol.">
        <title>Metagenome sequence of Elaphomyces granulatus from sporocarp tissue reveals Ascomycota ectomycorrhizal fingerprints of genome expansion and a Proteobacteria-rich microbiome.</title>
        <authorList>
            <person name="Quandt C.A."/>
            <person name="Kohler A."/>
            <person name="Hesse C.N."/>
            <person name="Sharpton T.J."/>
            <person name="Martin F."/>
            <person name="Spatafora J.W."/>
        </authorList>
    </citation>
    <scope>NUCLEOTIDE SEQUENCE [LARGE SCALE GENOMIC DNA]</scope>
    <source>
        <strain evidence="9 10">OSC145934</strain>
    </source>
</reference>
<dbReference type="GO" id="GO:0000150">
    <property type="term" value="F:DNA strand exchange activity"/>
    <property type="evidence" value="ECO:0007669"/>
    <property type="project" value="TreeGrafter"/>
</dbReference>
<dbReference type="GO" id="GO:0003697">
    <property type="term" value="F:single-stranded DNA binding"/>
    <property type="evidence" value="ECO:0007669"/>
    <property type="project" value="TreeGrafter"/>
</dbReference>
<feature type="compositionally biased region" description="Basic and acidic residues" evidence="7">
    <location>
        <begin position="436"/>
        <end position="452"/>
    </location>
</feature>
<keyword evidence="10" id="KW-1185">Reference proteome</keyword>
<dbReference type="PANTHER" id="PTHR22942">
    <property type="entry name" value="RECA/RAD51/RADA DNA STRAND-PAIRING FAMILY MEMBER"/>
    <property type="match status" value="1"/>
</dbReference>
<evidence type="ECO:0000313" key="10">
    <source>
        <dbReference type="Proteomes" id="UP000243515"/>
    </source>
</evidence>
<dbReference type="GO" id="GO:0005634">
    <property type="term" value="C:nucleus"/>
    <property type="evidence" value="ECO:0007669"/>
    <property type="project" value="UniProtKB-SubCell"/>
</dbReference>
<dbReference type="GO" id="GO:0000730">
    <property type="term" value="P:DNA recombinase assembly"/>
    <property type="evidence" value="ECO:0007669"/>
    <property type="project" value="TreeGrafter"/>
</dbReference>
<keyword evidence="3" id="KW-0227">DNA damage</keyword>
<dbReference type="Proteomes" id="UP000243515">
    <property type="component" value="Unassembled WGS sequence"/>
</dbReference>
<evidence type="ECO:0000256" key="2">
    <source>
        <dbReference type="ARBA" id="ARBA00022741"/>
    </source>
</evidence>
<dbReference type="GO" id="GO:0005524">
    <property type="term" value="F:ATP binding"/>
    <property type="evidence" value="ECO:0007669"/>
    <property type="project" value="UniProtKB-KW"/>
</dbReference>
<dbReference type="AlphaFoldDB" id="A0A232LXZ4"/>
<evidence type="ECO:0000256" key="3">
    <source>
        <dbReference type="ARBA" id="ARBA00022763"/>
    </source>
</evidence>
<dbReference type="InterPro" id="IPR047348">
    <property type="entry name" value="XRCC3-like_C"/>
</dbReference>
<dbReference type="InterPro" id="IPR020588">
    <property type="entry name" value="RecA_ATP-bd"/>
</dbReference>
<keyword evidence="4" id="KW-0067">ATP-binding</keyword>
<evidence type="ECO:0000256" key="7">
    <source>
        <dbReference type="SAM" id="MobiDB-lite"/>
    </source>
</evidence>
<comment type="caution">
    <text evidence="9">The sequence shown here is derived from an EMBL/GenBank/DDBJ whole genome shotgun (WGS) entry which is preliminary data.</text>
</comment>
<dbReference type="OrthoDB" id="1861185at2759"/>
<dbReference type="GO" id="GO:0061982">
    <property type="term" value="P:meiosis I cell cycle process"/>
    <property type="evidence" value="ECO:0007669"/>
    <property type="project" value="UniProtKB-ARBA"/>
</dbReference>
<dbReference type="GO" id="GO:0006312">
    <property type="term" value="P:mitotic recombination"/>
    <property type="evidence" value="ECO:0007669"/>
    <property type="project" value="TreeGrafter"/>
</dbReference>
<evidence type="ECO:0000313" key="9">
    <source>
        <dbReference type="EMBL" id="OXV08992.1"/>
    </source>
</evidence>
<dbReference type="GO" id="GO:0003690">
    <property type="term" value="F:double-stranded DNA binding"/>
    <property type="evidence" value="ECO:0007669"/>
    <property type="project" value="TreeGrafter"/>
</dbReference>
<evidence type="ECO:0000256" key="5">
    <source>
        <dbReference type="ARBA" id="ARBA00023204"/>
    </source>
</evidence>
<protein>
    <recommendedName>
        <fullName evidence="8">RecA family profile 1 domain-containing protein</fullName>
    </recommendedName>
</protein>
<feature type="domain" description="RecA family profile 1" evidence="8">
    <location>
        <begin position="105"/>
        <end position="284"/>
    </location>
</feature>
<proteinExistence type="predicted"/>
<dbReference type="GO" id="GO:0140664">
    <property type="term" value="F:ATP-dependent DNA damage sensor activity"/>
    <property type="evidence" value="ECO:0007669"/>
    <property type="project" value="InterPro"/>
</dbReference>
<feature type="region of interest" description="Disordered" evidence="7">
    <location>
        <begin position="416"/>
        <end position="455"/>
    </location>
</feature>
<gene>
    <name evidence="9" type="ORF">Egran_03245</name>
</gene>
<evidence type="ECO:0000256" key="6">
    <source>
        <dbReference type="ARBA" id="ARBA00023242"/>
    </source>
</evidence>
<evidence type="ECO:0000259" key="8">
    <source>
        <dbReference type="PROSITE" id="PS50162"/>
    </source>
</evidence>
<dbReference type="SUPFAM" id="SSF52540">
    <property type="entry name" value="P-loop containing nucleoside triphosphate hydrolases"/>
    <property type="match status" value="1"/>
</dbReference>
<dbReference type="EMBL" id="NPHW01003763">
    <property type="protein sequence ID" value="OXV08992.1"/>
    <property type="molecule type" value="Genomic_DNA"/>
</dbReference>